<dbReference type="Pfam" id="PF25543">
    <property type="entry name" value="zf-CCCH_tandem"/>
    <property type="match status" value="1"/>
</dbReference>
<keyword evidence="5" id="KW-0175">Coiled coil</keyword>
<reference evidence="8 9" key="1">
    <citation type="submission" date="2019-06" db="EMBL/GenBank/DDBJ databases">
        <title>Wine fermentation using esterase from Monascus purpureus.</title>
        <authorList>
            <person name="Geng C."/>
            <person name="Zhang Y."/>
        </authorList>
    </citation>
    <scope>NUCLEOTIDE SEQUENCE [LARGE SCALE GENOMIC DNA]</scope>
    <source>
        <strain evidence="8">HQ1</strain>
    </source>
</reference>
<dbReference type="PROSITE" id="PS50103">
    <property type="entry name" value="ZF_C3H1"/>
    <property type="match status" value="1"/>
</dbReference>
<organism evidence="8 9">
    <name type="scientific">Monascus purpureus</name>
    <name type="common">Red mold</name>
    <name type="synonym">Monascus anka</name>
    <dbReference type="NCBI Taxonomy" id="5098"/>
    <lineage>
        <taxon>Eukaryota</taxon>
        <taxon>Fungi</taxon>
        <taxon>Dikarya</taxon>
        <taxon>Ascomycota</taxon>
        <taxon>Pezizomycotina</taxon>
        <taxon>Eurotiomycetes</taxon>
        <taxon>Eurotiomycetidae</taxon>
        <taxon>Eurotiales</taxon>
        <taxon>Aspergillaceae</taxon>
        <taxon>Monascus</taxon>
    </lineage>
</organism>
<dbReference type="Proteomes" id="UP000319663">
    <property type="component" value="Unassembled WGS sequence"/>
</dbReference>
<dbReference type="Pfam" id="PF25540">
    <property type="entry name" value="DUF7923"/>
    <property type="match status" value="1"/>
</dbReference>
<feature type="zinc finger region" description="C3H1-type" evidence="4">
    <location>
        <begin position="266"/>
        <end position="293"/>
    </location>
</feature>
<evidence type="ECO:0000313" key="9">
    <source>
        <dbReference type="Proteomes" id="UP000319663"/>
    </source>
</evidence>
<name>A0A507QYX4_MONPU</name>
<protein>
    <recommendedName>
        <fullName evidence="7">C3H1-type domain-containing protein</fullName>
    </recommendedName>
</protein>
<sequence>MLGDADLQILGNQLDAVARADQQHHECLQKLLDQSRDLVESYRLLKSDYEEEKEAREKYKKLARGQERNPFALVLVDGDGYLFKEHLIRAGSDGGVDAARLLGDSVKELLRSKLGNDADQCRVMARAYANILGLSKSMARAGITGYEARSLSSFTSSFTGSQELFDYVDAGDRKEGAGFKIREIFRLFADNNQCKHIFFAGCHDVGYLSMLMPYRGRADRITLIKGASFQVEYESLDLPVRMMPSVFMSVPVGDGKATTRPPSTTSNSTKICKHFVKGSCKFGNECRNLHPVPNKKNSKAGDESPLKLPSTPAFSQASSTQLRRLQASDFATLLPAMITQQEKKLIPVNKDGERIDTYCPYPPEKSWIYYHRTFKKHKLCNKYHLGGVCRDIDCQYGHTEAESPALEVMKYILRQTPCRRGGHCRSLKCYTGHICQKENCKGCRFPRHAHTLELQVTDWVAPLDEDEVTTSDDFSDSLLIFDEDC</sequence>
<keyword evidence="2 4" id="KW-0863">Zinc-finger</keyword>
<dbReference type="OrthoDB" id="2270193at2759"/>
<feature type="region of interest" description="Disordered" evidence="6">
    <location>
        <begin position="291"/>
        <end position="317"/>
    </location>
</feature>
<gene>
    <name evidence="8" type="ORF">MPDQ_003984</name>
</gene>
<dbReference type="PANTHER" id="PTHR37543:SF1">
    <property type="entry name" value="CCCH ZINC FINGER DNA BINDING PROTEIN (AFU_ORTHOLOGUE AFUA_5G12760)"/>
    <property type="match status" value="1"/>
</dbReference>
<feature type="coiled-coil region" evidence="5">
    <location>
        <begin position="32"/>
        <end position="69"/>
    </location>
</feature>
<dbReference type="GO" id="GO:0008270">
    <property type="term" value="F:zinc ion binding"/>
    <property type="evidence" value="ECO:0007669"/>
    <property type="project" value="UniProtKB-KW"/>
</dbReference>
<evidence type="ECO:0000256" key="1">
    <source>
        <dbReference type="ARBA" id="ARBA00022723"/>
    </source>
</evidence>
<evidence type="ECO:0000313" key="8">
    <source>
        <dbReference type="EMBL" id="TQB74951.1"/>
    </source>
</evidence>
<dbReference type="Pfam" id="PF25542">
    <property type="entry name" value="zf-CCCH_12"/>
    <property type="match status" value="1"/>
</dbReference>
<evidence type="ECO:0000259" key="7">
    <source>
        <dbReference type="PROSITE" id="PS50103"/>
    </source>
</evidence>
<dbReference type="EMBL" id="VIFY01000025">
    <property type="protein sequence ID" value="TQB74951.1"/>
    <property type="molecule type" value="Genomic_DNA"/>
</dbReference>
<feature type="domain" description="C3H1-type" evidence="7">
    <location>
        <begin position="266"/>
        <end position="293"/>
    </location>
</feature>
<accession>A0A507QYX4</accession>
<keyword evidence="9" id="KW-1185">Reference proteome</keyword>
<dbReference type="InterPro" id="IPR057683">
    <property type="entry name" value="DUF7923"/>
</dbReference>
<dbReference type="PANTHER" id="PTHR37543">
    <property type="entry name" value="CCCH ZINC FINGER DNA BINDING PROTEIN (AFU_ORTHOLOGUE AFUA_5G12760)"/>
    <property type="match status" value="1"/>
</dbReference>
<dbReference type="Pfam" id="PF18044">
    <property type="entry name" value="zf-CCCH_4"/>
    <property type="match status" value="1"/>
</dbReference>
<evidence type="ECO:0000256" key="4">
    <source>
        <dbReference type="PROSITE-ProRule" id="PRU00723"/>
    </source>
</evidence>
<dbReference type="SMART" id="SM00356">
    <property type="entry name" value="ZnF_C3H1"/>
    <property type="match status" value="2"/>
</dbReference>
<evidence type="ECO:0000256" key="3">
    <source>
        <dbReference type="ARBA" id="ARBA00022833"/>
    </source>
</evidence>
<dbReference type="AlphaFoldDB" id="A0A507QYX4"/>
<keyword evidence="3 4" id="KW-0862">Zinc</keyword>
<dbReference type="InterPro" id="IPR041367">
    <property type="entry name" value="Znf-CCCH_4"/>
</dbReference>
<dbReference type="InterPro" id="IPR057654">
    <property type="entry name" value="Znf-CCCH_tandem"/>
</dbReference>
<evidence type="ECO:0000256" key="2">
    <source>
        <dbReference type="ARBA" id="ARBA00022771"/>
    </source>
</evidence>
<comment type="caution">
    <text evidence="8">The sequence shown here is derived from an EMBL/GenBank/DDBJ whole genome shotgun (WGS) entry which is preliminary data.</text>
</comment>
<keyword evidence="1 4" id="KW-0479">Metal-binding</keyword>
<dbReference type="STRING" id="5098.A0A507QYX4"/>
<evidence type="ECO:0000256" key="6">
    <source>
        <dbReference type="SAM" id="MobiDB-lite"/>
    </source>
</evidence>
<dbReference type="InterPro" id="IPR000571">
    <property type="entry name" value="Znf_CCCH"/>
</dbReference>
<proteinExistence type="predicted"/>
<dbReference type="Gene3D" id="3.30.1370.210">
    <property type="match status" value="1"/>
</dbReference>
<evidence type="ECO:0000256" key="5">
    <source>
        <dbReference type="SAM" id="Coils"/>
    </source>
</evidence>